<accession>A0A2U2ANN0</accession>
<comment type="pathway">
    <text evidence="2">Amino-acid biosynthesis; L-cysteine biosynthesis; L-cysteine from L-serine: step 1/2.</text>
</comment>
<organism evidence="14 15">
    <name type="scientific">Ignatzschineria indica</name>
    <dbReference type="NCBI Taxonomy" id="472583"/>
    <lineage>
        <taxon>Bacteria</taxon>
        <taxon>Pseudomonadati</taxon>
        <taxon>Pseudomonadota</taxon>
        <taxon>Gammaproteobacteria</taxon>
        <taxon>Cardiobacteriales</taxon>
        <taxon>Ignatzschineriaceae</taxon>
        <taxon>Ignatzschineria</taxon>
    </lineage>
</organism>
<evidence type="ECO:0000256" key="3">
    <source>
        <dbReference type="ARBA" id="ARBA00007274"/>
    </source>
</evidence>
<dbReference type="RefSeq" id="WP_109235941.1">
    <property type="nucleotide sequence ID" value="NZ_BMXZ01000001.1"/>
</dbReference>
<evidence type="ECO:0000256" key="1">
    <source>
        <dbReference type="ARBA" id="ARBA00004496"/>
    </source>
</evidence>
<evidence type="ECO:0000256" key="6">
    <source>
        <dbReference type="ARBA" id="ARBA00022490"/>
    </source>
</evidence>
<dbReference type="CDD" id="cd03354">
    <property type="entry name" value="LbH_SAT"/>
    <property type="match status" value="1"/>
</dbReference>
<dbReference type="GO" id="GO:0006535">
    <property type="term" value="P:cysteine biosynthetic process from serine"/>
    <property type="evidence" value="ECO:0007669"/>
    <property type="project" value="InterPro"/>
</dbReference>
<dbReference type="InterPro" id="IPR042122">
    <property type="entry name" value="Ser_AcTrfase_N_sf"/>
</dbReference>
<gene>
    <name evidence="14" type="primary">cysE</name>
    <name evidence="14" type="ORF">DC082_04605</name>
</gene>
<dbReference type="Gene3D" id="2.160.10.10">
    <property type="entry name" value="Hexapeptide repeat proteins"/>
    <property type="match status" value="1"/>
</dbReference>
<name>A0A2U2ANN0_9GAMM</name>
<dbReference type="PANTHER" id="PTHR42811">
    <property type="entry name" value="SERINE ACETYLTRANSFERASE"/>
    <property type="match status" value="1"/>
</dbReference>
<evidence type="ECO:0000256" key="2">
    <source>
        <dbReference type="ARBA" id="ARBA00004876"/>
    </source>
</evidence>
<dbReference type="InterPro" id="IPR045304">
    <property type="entry name" value="LbH_SAT"/>
</dbReference>
<dbReference type="Gene3D" id="1.10.3130.10">
    <property type="entry name" value="serine acetyltransferase, domain 1"/>
    <property type="match status" value="1"/>
</dbReference>
<proteinExistence type="inferred from homology"/>
<dbReference type="EC" id="2.3.1.30" evidence="4"/>
<evidence type="ECO:0000313" key="14">
    <source>
        <dbReference type="EMBL" id="PWD84812.1"/>
    </source>
</evidence>
<keyword evidence="11" id="KW-0012">Acyltransferase</keyword>
<keyword evidence="10" id="KW-0198">Cysteine biosynthesis</keyword>
<dbReference type="InterPro" id="IPR005881">
    <property type="entry name" value="Ser_O-AcTrfase"/>
</dbReference>
<evidence type="ECO:0000256" key="10">
    <source>
        <dbReference type="ARBA" id="ARBA00023192"/>
    </source>
</evidence>
<evidence type="ECO:0000256" key="13">
    <source>
        <dbReference type="SAM" id="MobiDB-lite"/>
    </source>
</evidence>
<evidence type="ECO:0000256" key="11">
    <source>
        <dbReference type="ARBA" id="ARBA00023315"/>
    </source>
</evidence>
<dbReference type="AlphaFoldDB" id="A0A2U2ANN0"/>
<sequence length="285" mass="31681">MIKRVKDDINNIKKFDPAARTSLEILLAYPGLWAVWIHRIAHALWRKRFKTVARWISTWNRFLTGIEIHPGAKIGDRLFIDHGMGVVIGETAEIGDDCTLYHGVTLGGTSLEKGKRHPTLGNNVVVGAGAKVLGPITLGNNASVGANSVVVKAVPDNTTAVGIPARLSKPDRPNLKKEIANKLFNAYGMSHDIEDPEANAINLLLNHIEKLDKALCQMQTELKAQNIKLNVEWPTIQDCSFDDDGLHIHQEKVEEDASQEDQSDKKEKNSHTKQDDKREDQPLNQ</sequence>
<dbReference type="Proteomes" id="UP000244948">
    <property type="component" value="Unassembled WGS sequence"/>
</dbReference>
<dbReference type="InterPro" id="IPR053376">
    <property type="entry name" value="Serine_acetyltransferase"/>
</dbReference>
<keyword evidence="15" id="KW-1185">Reference proteome</keyword>
<dbReference type="SUPFAM" id="SSF51161">
    <property type="entry name" value="Trimeric LpxA-like enzymes"/>
    <property type="match status" value="1"/>
</dbReference>
<evidence type="ECO:0000256" key="5">
    <source>
        <dbReference type="ARBA" id="ARBA00018522"/>
    </source>
</evidence>
<dbReference type="GO" id="GO:0005737">
    <property type="term" value="C:cytoplasm"/>
    <property type="evidence" value="ECO:0007669"/>
    <property type="project" value="UniProtKB-SubCell"/>
</dbReference>
<dbReference type="NCBIfam" id="TIGR01172">
    <property type="entry name" value="cysE"/>
    <property type="match status" value="1"/>
</dbReference>
<feature type="compositionally biased region" description="Basic and acidic residues" evidence="13">
    <location>
        <begin position="262"/>
        <end position="285"/>
    </location>
</feature>
<evidence type="ECO:0000313" key="15">
    <source>
        <dbReference type="Proteomes" id="UP000244948"/>
    </source>
</evidence>
<evidence type="ECO:0000256" key="8">
    <source>
        <dbReference type="ARBA" id="ARBA00022679"/>
    </source>
</evidence>
<reference evidence="14 15" key="1">
    <citation type="journal article" date="2018" name="Genome Announc.">
        <title>Ignatzschineria cameli sp. nov., isolated from necrotic foot tissue of dromedaries (Camelus dromedarius) and associated maggots (Wohlfahrtia species) in Dubai.</title>
        <authorList>
            <person name="Tsang C.C."/>
            <person name="Tang J.Y."/>
            <person name="Fong J.Y."/>
            <person name="Kinne J."/>
            <person name="Lee H.H."/>
            <person name="Joseph M."/>
            <person name="Jose S."/>
            <person name="Schuster R.K."/>
            <person name="Tang Y."/>
            <person name="Sivakumar S."/>
            <person name="Chen J.H."/>
            <person name="Teng J.L."/>
            <person name="Lau S.K."/>
            <person name="Wernery U."/>
            <person name="Woo P.C."/>
        </authorList>
    </citation>
    <scope>NUCLEOTIDE SEQUENCE [LARGE SCALE GENOMIC DNA]</scope>
    <source>
        <strain evidence="14 15">KCTC 22643</strain>
    </source>
</reference>
<comment type="caution">
    <text evidence="14">The sequence shown here is derived from an EMBL/GenBank/DDBJ whole genome shotgun (WGS) entry which is preliminary data.</text>
</comment>
<evidence type="ECO:0000256" key="9">
    <source>
        <dbReference type="ARBA" id="ARBA00022737"/>
    </source>
</evidence>
<dbReference type="InterPro" id="IPR011004">
    <property type="entry name" value="Trimer_LpxA-like_sf"/>
</dbReference>
<evidence type="ECO:0000256" key="4">
    <source>
        <dbReference type="ARBA" id="ARBA00013266"/>
    </source>
</evidence>
<comment type="catalytic activity">
    <reaction evidence="12">
        <text>L-serine + acetyl-CoA = O-acetyl-L-serine + CoA</text>
        <dbReference type="Rhea" id="RHEA:24560"/>
        <dbReference type="ChEBI" id="CHEBI:33384"/>
        <dbReference type="ChEBI" id="CHEBI:57287"/>
        <dbReference type="ChEBI" id="CHEBI:57288"/>
        <dbReference type="ChEBI" id="CHEBI:58340"/>
        <dbReference type="EC" id="2.3.1.30"/>
    </reaction>
</comment>
<feature type="region of interest" description="Disordered" evidence="13">
    <location>
        <begin position="247"/>
        <end position="285"/>
    </location>
</feature>
<evidence type="ECO:0000256" key="12">
    <source>
        <dbReference type="ARBA" id="ARBA00049486"/>
    </source>
</evidence>
<comment type="similarity">
    <text evidence="3">Belongs to the transferase hexapeptide repeat family.</text>
</comment>
<dbReference type="FunFam" id="2.160.10.10:FF:000007">
    <property type="entry name" value="Serine acetyltransferase"/>
    <property type="match status" value="1"/>
</dbReference>
<keyword evidence="7" id="KW-0028">Amino-acid biosynthesis</keyword>
<dbReference type="PROSITE" id="PS00101">
    <property type="entry name" value="HEXAPEP_TRANSFERASES"/>
    <property type="match status" value="1"/>
</dbReference>
<dbReference type="Pfam" id="PF00132">
    <property type="entry name" value="Hexapep"/>
    <property type="match status" value="1"/>
</dbReference>
<comment type="subcellular location">
    <subcellularLocation>
        <location evidence="1">Cytoplasm</location>
    </subcellularLocation>
</comment>
<dbReference type="PIRSF" id="PIRSF000441">
    <property type="entry name" value="CysE"/>
    <property type="match status" value="1"/>
</dbReference>
<keyword evidence="8 14" id="KW-0808">Transferase</keyword>
<keyword evidence="6" id="KW-0963">Cytoplasm</keyword>
<dbReference type="InterPro" id="IPR001451">
    <property type="entry name" value="Hexapep"/>
</dbReference>
<dbReference type="FunFam" id="1.10.3130.10:FF:000003">
    <property type="entry name" value="Serine acetyltransferase"/>
    <property type="match status" value="1"/>
</dbReference>
<keyword evidence="9" id="KW-0677">Repeat</keyword>
<dbReference type="NCBIfam" id="NF041874">
    <property type="entry name" value="EPS_EpsC"/>
    <property type="match status" value="1"/>
</dbReference>
<evidence type="ECO:0000256" key="7">
    <source>
        <dbReference type="ARBA" id="ARBA00022605"/>
    </source>
</evidence>
<protein>
    <recommendedName>
        <fullName evidence="5">Serine acetyltransferase</fullName>
        <ecNumber evidence="4">2.3.1.30</ecNumber>
    </recommendedName>
</protein>
<dbReference type="GO" id="GO:0009001">
    <property type="term" value="F:serine O-acetyltransferase activity"/>
    <property type="evidence" value="ECO:0007669"/>
    <property type="project" value="UniProtKB-EC"/>
</dbReference>
<dbReference type="EMBL" id="QEWR01000002">
    <property type="protein sequence ID" value="PWD84812.1"/>
    <property type="molecule type" value="Genomic_DNA"/>
</dbReference>
<dbReference type="InterPro" id="IPR018357">
    <property type="entry name" value="Hexapep_transf_CS"/>
</dbReference>